<accession>A0A1I2MYW5</accession>
<sequence>MSSSGGHDGGTEPTEPTGPAAEEPGRVLHRWAVELAAMAQNGLTYSSDRYDIARYERLRSMSAELMGLIGTPDAAEFRAALSAEAGHATPKVDVRGALFHDDRVLLVQEARDRLWTLPGGWADALDSPSDAAEREFAEEAGLRVRARRLAAVHDGSLRNGHAGSPWHTYKLFFLVDRLDDAPPRAGLDGETADVGFFALDDLPELSTPRCTADQLALLLAHHRDPSLPTDFD</sequence>
<dbReference type="OrthoDB" id="4247482at2"/>
<evidence type="ECO:0000313" key="7">
    <source>
        <dbReference type="Proteomes" id="UP000199052"/>
    </source>
</evidence>
<dbReference type="STRING" id="504797.SAMN05421678_103130"/>
<gene>
    <name evidence="5" type="ORF">FHR37_004616</name>
    <name evidence="6" type="ORF">SAMN05421678_103130</name>
</gene>
<dbReference type="PROSITE" id="PS51462">
    <property type="entry name" value="NUDIX"/>
    <property type="match status" value="1"/>
</dbReference>
<evidence type="ECO:0000259" key="4">
    <source>
        <dbReference type="PROSITE" id="PS51462"/>
    </source>
</evidence>
<evidence type="ECO:0000313" key="6">
    <source>
        <dbReference type="EMBL" id="SFF96785.1"/>
    </source>
</evidence>
<feature type="domain" description="Nudix hydrolase" evidence="4">
    <location>
        <begin position="89"/>
        <end position="219"/>
    </location>
</feature>
<dbReference type="EMBL" id="FOOI01000003">
    <property type="protein sequence ID" value="SFF96785.1"/>
    <property type="molecule type" value="Genomic_DNA"/>
</dbReference>
<dbReference type="SUPFAM" id="SSF55811">
    <property type="entry name" value="Nudix"/>
    <property type="match status" value="1"/>
</dbReference>
<protein>
    <submittedName>
        <fullName evidence="5">ADP-ribose pyrophosphatase YjhB (NUDIX family)</fullName>
    </submittedName>
    <submittedName>
        <fullName evidence="6">ADP-ribose pyrophosphatase YjhB, NUDIX family</fullName>
    </submittedName>
</protein>
<dbReference type="EMBL" id="JACBZA010000001">
    <property type="protein sequence ID" value="NYH85765.1"/>
    <property type="molecule type" value="Genomic_DNA"/>
</dbReference>
<dbReference type="InterPro" id="IPR015797">
    <property type="entry name" value="NUDIX_hydrolase-like_dom_sf"/>
</dbReference>
<dbReference type="Pfam" id="PF12535">
    <property type="entry name" value="Nudix_N"/>
    <property type="match status" value="1"/>
</dbReference>
<dbReference type="Proteomes" id="UP000199052">
    <property type="component" value="Unassembled WGS sequence"/>
</dbReference>
<evidence type="ECO:0000313" key="5">
    <source>
        <dbReference type="EMBL" id="NYH85765.1"/>
    </source>
</evidence>
<dbReference type="Pfam" id="PF00293">
    <property type="entry name" value="NUDIX"/>
    <property type="match status" value="1"/>
</dbReference>
<dbReference type="GO" id="GO:0016787">
    <property type="term" value="F:hydrolase activity"/>
    <property type="evidence" value="ECO:0007669"/>
    <property type="project" value="UniProtKB-KW"/>
</dbReference>
<evidence type="ECO:0000256" key="3">
    <source>
        <dbReference type="SAM" id="MobiDB-lite"/>
    </source>
</evidence>
<reference evidence="6 7" key="1">
    <citation type="submission" date="2016-10" db="EMBL/GenBank/DDBJ databases">
        <authorList>
            <person name="de Groot N.N."/>
        </authorList>
    </citation>
    <scope>NUCLEOTIDE SEQUENCE [LARGE SCALE GENOMIC DNA]</scope>
    <source>
        <strain evidence="6 7">CPCC 202808</strain>
    </source>
</reference>
<keyword evidence="8" id="KW-1185">Reference proteome</keyword>
<evidence type="ECO:0000256" key="1">
    <source>
        <dbReference type="ARBA" id="ARBA00001946"/>
    </source>
</evidence>
<dbReference type="Proteomes" id="UP000533017">
    <property type="component" value="Unassembled WGS sequence"/>
</dbReference>
<organism evidence="6 7">
    <name type="scientific">Actinopolymorpha cephalotaxi</name>
    <dbReference type="NCBI Taxonomy" id="504797"/>
    <lineage>
        <taxon>Bacteria</taxon>
        <taxon>Bacillati</taxon>
        <taxon>Actinomycetota</taxon>
        <taxon>Actinomycetes</taxon>
        <taxon>Propionibacteriales</taxon>
        <taxon>Actinopolymorphaceae</taxon>
        <taxon>Actinopolymorpha</taxon>
    </lineage>
</organism>
<dbReference type="PANTHER" id="PTHR43046:SF16">
    <property type="entry name" value="ADP-RIBOSE PYROPHOSPHATASE YJHB-RELATED"/>
    <property type="match status" value="1"/>
</dbReference>
<dbReference type="InterPro" id="IPR000086">
    <property type="entry name" value="NUDIX_hydrolase_dom"/>
</dbReference>
<dbReference type="Gene3D" id="6.10.250.1120">
    <property type="match status" value="1"/>
</dbReference>
<feature type="region of interest" description="Disordered" evidence="3">
    <location>
        <begin position="1"/>
        <end position="23"/>
    </location>
</feature>
<dbReference type="InterPro" id="IPR059176">
    <property type="entry name" value="UDP-X_N"/>
</dbReference>
<comment type="cofactor">
    <cofactor evidence="1">
        <name>Mg(2+)</name>
        <dbReference type="ChEBI" id="CHEBI:18420"/>
    </cofactor>
</comment>
<feature type="compositionally biased region" description="Low complexity" evidence="3">
    <location>
        <begin position="11"/>
        <end position="22"/>
    </location>
</feature>
<name>A0A1I2MYW5_9ACTN</name>
<keyword evidence="2" id="KW-0378">Hydrolase</keyword>
<dbReference type="Gene3D" id="3.90.79.10">
    <property type="entry name" value="Nucleoside Triphosphate Pyrophosphohydrolase"/>
    <property type="match status" value="1"/>
</dbReference>
<reference evidence="5 8" key="2">
    <citation type="submission" date="2020-07" db="EMBL/GenBank/DDBJ databases">
        <title>Sequencing the genomes of 1000 actinobacteria strains.</title>
        <authorList>
            <person name="Klenk H.-P."/>
        </authorList>
    </citation>
    <scope>NUCLEOTIDE SEQUENCE [LARGE SCALE GENOMIC DNA]</scope>
    <source>
        <strain evidence="5 8">DSM 45117</strain>
    </source>
</reference>
<proteinExistence type="predicted"/>
<dbReference type="RefSeq" id="WP_092882110.1">
    <property type="nucleotide sequence ID" value="NZ_FOOI01000003.1"/>
</dbReference>
<dbReference type="PANTHER" id="PTHR43046">
    <property type="entry name" value="GDP-MANNOSE MANNOSYL HYDROLASE"/>
    <property type="match status" value="1"/>
</dbReference>
<dbReference type="AlphaFoldDB" id="A0A1I2MYW5"/>
<evidence type="ECO:0000313" key="8">
    <source>
        <dbReference type="Proteomes" id="UP000533017"/>
    </source>
</evidence>
<evidence type="ECO:0000256" key="2">
    <source>
        <dbReference type="ARBA" id="ARBA00022801"/>
    </source>
</evidence>